<dbReference type="InParanoid" id="B9TB22"/>
<protein>
    <submittedName>
        <fullName evidence="2">Uncharacterized protein</fullName>
    </submittedName>
</protein>
<evidence type="ECO:0000256" key="1">
    <source>
        <dbReference type="SAM" id="MobiDB-lite"/>
    </source>
</evidence>
<dbReference type="EMBL" id="EQ976143">
    <property type="protein sequence ID" value="EEF26942.1"/>
    <property type="molecule type" value="Genomic_DNA"/>
</dbReference>
<organism evidence="2 3">
    <name type="scientific">Ricinus communis</name>
    <name type="common">Castor bean</name>
    <dbReference type="NCBI Taxonomy" id="3988"/>
    <lineage>
        <taxon>Eukaryota</taxon>
        <taxon>Viridiplantae</taxon>
        <taxon>Streptophyta</taxon>
        <taxon>Embryophyta</taxon>
        <taxon>Tracheophyta</taxon>
        <taxon>Spermatophyta</taxon>
        <taxon>Magnoliopsida</taxon>
        <taxon>eudicotyledons</taxon>
        <taxon>Gunneridae</taxon>
        <taxon>Pentapetalae</taxon>
        <taxon>rosids</taxon>
        <taxon>fabids</taxon>
        <taxon>Malpighiales</taxon>
        <taxon>Euphorbiaceae</taxon>
        <taxon>Acalyphoideae</taxon>
        <taxon>Acalypheae</taxon>
        <taxon>Ricinus</taxon>
    </lineage>
</organism>
<feature type="compositionally biased region" description="Basic and acidic residues" evidence="1">
    <location>
        <begin position="39"/>
        <end position="51"/>
    </location>
</feature>
<name>B9TB22_RICCO</name>
<evidence type="ECO:0000313" key="3">
    <source>
        <dbReference type="Proteomes" id="UP000008311"/>
    </source>
</evidence>
<gene>
    <name evidence="2" type="ORF">RCOM_2097970</name>
</gene>
<keyword evidence="3" id="KW-1185">Reference proteome</keyword>
<proteinExistence type="predicted"/>
<dbReference type="AlphaFoldDB" id="B9TB22"/>
<sequence length="73" mass="7844">MGVGLVGLEPCKIKSRIAFGWESTVRLVPRPKHQDCLFRSKETGPAHEAGRNRYPARLAKSAQEVGGVEAAGA</sequence>
<feature type="region of interest" description="Disordered" evidence="1">
    <location>
        <begin position="39"/>
        <end position="73"/>
    </location>
</feature>
<dbReference type="Proteomes" id="UP000008311">
    <property type="component" value="Unassembled WGS sequence"/>
</dbReference>
<evidence type="ECO:0000313" key="2">
    <source>
        <dbReference type="EMBL" id="EEF26942.1"/>
    </source>
</evidence>
<reference evidence="3" key="1">
    <citation type="journal article" date="2010" name="Nat. Biotechnol.">
        <title>Draft genome sequence of the oilseed species Ricinus communis.</title>
        <authorList>
            <person name="Chan A.P."/>
            <person name="Crabtree J."/>
            <person name="Zhao Q."/>
            <person name="Lorenzi H."/>
            <person name="Orvis J."/>
            <person name="Puiu D."/>
            <person name="Melake-Berhan A."/>
            <person name="Jones K.M."/>
            <person name="Redman J."/>
            <person name="Chen G."/>
            <person name="Cahoon E.B."/>
            <person name="Gedil M."/>
            <person name="Stanke M."/>
            <person name="Haas B.J."/>
            <person name="Wortman J.R."/>
            <person name="Fraser-Liggett C.M."/>
            <person name="Ravel J."/>
            <person name="Rabinowicz P.D."/>
        </authorList>
    </citation>
    <scope>NUCLEOTIDE SEQUENCE [LARGE SCALE GENOMIC DNA]</scope>
    <source>
        <strain evidence="3">cv. Hale</strain>
    </source>
</reference>
<feature type="compositionally biased region" description="Low complexity" evidence="1">
    <location>
        <begin position="64"/>
        <end position="73"/>
    </location>
</feature>
<accession>B9TB22</accession>